<evidence type="ECO:0000256" key="1">
    <source>
        <dbReference type="ARBA" id="ARBA00010617"/>
    </source>
</evidence>
<keyword evidence="3 7" id="KW-0479">Metal-binding</keyword>
<dbReference type="PANTHER" id="PTHR47950">
    <property type="entry name" value="CYTOCHROME P450, FAMILY 76, SUBFAMILY C, POLYPEPTIDE 5-RELATED"/>
    <property type="match status" value="1"/>
</dbReference>
<protein>
    <submittedName>
        <fullName evidence="10">Cytochrome P450</fullName>
    </submittedName>
</protein>
<dbReference type="InterPro" id="IPR002401">
    <property type="entry name" value="Cyt_P450_E_grp-I"/>
</dbReference>
<keyword evidence="4 8" id="KW-0560">Oxidoreductase</keyword>
<dbReference type="GO" id="GO:0016705">
    <property type="term" value="F:oxidoreductase activity, acting on paired donors, with incorporation or reduction of molecular oxygen"/>
    <property type="evidence" value="ECO:0007669"/>
    <property type="project" value="InterPro"/>
</dbReference>
<keyword evidence="6 8" id="KW-0503">Monooxygenase</keyword>
<dbReference type="EMBL" id="MN732954">
    <property type="protein sequence ID" value="QNN89146.1"/>
    <property type="molecule type" value="mRNA"/>
</dbReference>
<evidence type="ECO:0000313" key="10">
    <source>
        <dbReference type="EMBL" id="QNN89146.1"/>
    </source>
</evidence>
<keyword evidence="9" id="KW-0732">Signal</keyword>
<evidence type="ECO:0000256" key="2">
    <source>
        <dbReference type="ARBA" id="ARBA00022617"/>
    </source>
</evidence>
<name>A0A7G9U7R5_9CARY</name>
<evidence type="ECO:0000256" key="9">
    <source>
        <dbReference type="SAM" id="SignalP"/>
    </source>
</evidence>
<feature type="signal peptide" evidence="9">
    <location>
        <begin position="1"/>
        <end position="24"/>
    </location>
</feature>
<comment type="cofactor">
    <cofactor evidence="7">
        <name>heme</name>
        <dbReference type="ChEBI" id="CHEBI:30413"/>
    </cofactor>
</comment>
<proteinExistence type="evidence at transcript level"/>
<dbReference type="Pfam" id="PF00067">
    <property type="entry name" value="p450"/>
    <property type="match status" value="1"/>
</dbReference>
<keyword evidence="5 7" id="KW-0408">Iron</keyword>
<evidence type="ECO:0000256" key="4">
    <source>
        <dbReference type="ARBA" id="ARBA00023002"/>
    </source>
</evidence>
<dbReference type="SUPFAM" id="SSF48264">
    <property type="entry name" value="Cytochrome P450"/>
    <property type="match status" value="1"/>
</dbReference>
<dbReference type="GO" id="GO:0020037">
    <property type="term" value="F:heme binding"/>
    <property type="evidence" value="ECO:0007669"/>
    <property type="project" value="InterPro"/>
</dbReference>
<evidence type="ECO:0000256" key="7">
    <source>
        <dbReference type="PIRSR" id="PIRSR602401-1"/>
    </source>
</evidence>
<accession>A0A7G9U7R5</accession>
<dbReference type="PANTHER" id="PTHR47950:SF4">
    <property type="entry name" value="GERANIOL 8-HYDROXYLASE-LIKE"/>
    <property type="match status" value="1"/>
</dbReference>
<organism evidence="10">
    <name type="scientific">Achyranthes bidentata</name>
    <dbReference type="NCBI Taxonomy" id="384659"/>
    <lineage>
        <taxon>Eukaryota</taxon>
        <taxon>Viridiplantae</taxon>
        <taxon>Streptophyta</taxon>
        <taxon>Embryophyta</taxon>
        <taxon>Tracheophyta</taxon>
        <taxon>Spermatophyta</taxon>
        <taxon>Magnoliopsida</taxon>
        <taxon>eudicotyledons</taxon>
        <taxon>Gunneridae</taxon>
        <taxon>Pentapetalae</taxon>
        <taxon>Caryophyllales</taxon>
        <taxon>Amaranthaceae</taxon>
        <taxon>Achyranthes</taxon>
    </lineage>
</organism>
<evidence type="ECO:0000256" key="5">
    <source>
        <dbReference type="ARBA" id="ARBA00023004"/>
    </source>
</evidence>
<reference evidence="10" key="1">
    <citation type="submission" date="2019-11" db="EMBL/GenBank/DDBJ databases">
        <authorList>
            <person name="Li J.T."/>
            <person name="Liu Y.Q."/>
            <person name="Tang L."/>
        </authorList>
    </citation>
    <scope>NUCLEOTIDE SEQUENCE</scope>
    <source>
        <strain evidence="10">UN046251</strain>
    </source>
</reference>
<dbReference type="FunFam" id="1.10.630.10:FF:000007">
    <property type="entry name" value="Cytochrome P450 76C4"/>
    <property type="match status" value="1"/>
</dbReference>
<sequence>MDYLSFVLCLLMTLVALKFLLSFAKRGNNGAPLPIVGNLFSLGTNPHISLTEFANKYGPLMMLKLGQVNTVIISSAAVAKEALQKNDLSFSTRHVVDAIRALNHHENSIAWLPASPEWRNLRKICNSQVFSISRLDSSQALRRNKVNDLITYVEKCCEDGIAVEIGQAAFNTTLNLLSSTFFSVDLGTPTSDFARELRENIRAIMMEVGKPNLADHFPILKKLDPQGIRRRMDVLFGNVISLFKILIEERLQRNRPLGSIPDQDVLDALLDISQDKNEEMFEPSKIPHLLLDLFGAGTDTTTITLEWAMAELLHSPEKMKKAKAELREIIGKGNTLDEHNIPQLHYLQAIVKETLRLHPPVPLLLPRKVDSDVHLLGFTIPKHAQVLVNVWTIGRDPKIWENPTCFEPERFMGSDIDVKGRDFELIPFGAGRRICPGLPMATRMIPLMLGSLIHGFDWKLENGVLPENMDMEEKFGLTLEKAQHIRAIPVRI</sequence>
<dbReference type="GO" id="GO:0005506">
    <property type="term" value="F:iron ion binding"/>
    <property type="evidence" value="ECO:0007669"/>
    <property type="project" value="InterPro"/>
</dbReference>
<dbReference type="PRINTS" id="PR00463">
    <property type="entry name" value="EP450I"/>
</dbReference>
<evidence type="ECO:0000256" key="3">
    <source>
        <dbReference type="ARBA" id="ARBA00022723"/>
    </source>
</evidence>
<evidence type="ECO:0000256" key="8">
    <source>
        <dbReference type="RuleBase" id="RU000461"/>
    </source>
</evidence>
<dbReference type="InterPro" id="IPR036396">
    <property type="entry name" value="Cyt_P450_sf"/>
</dbReference>
<dbReference type="GO" id="GO:0004497">
    <property type="term" value="F:monooxygenase activity"/>
    <property type="evidence" value="ECO:0007669"/>
    <property type="project" value="UniProtKB-KW"/>
</dbReference>
<dbReference type="CDD" id="cd11073">
    <property type="entry name" value="CYP76-like"/>
    <property type="match status" value="1"/>
</dbReference>
<dbReference type="PRINTS" id="PR00385">
    <property type="entry name" value="P450"/>
</dbReference>
<dbReference type="PROSITE" id="PS00086">
    <property type="entry name" value="CYTOCHROME_P450"/>
    <property type="match status" value="1"/>
</dbReference>
<dbReference type="Gene3D" id="1.10.630.10">
    <property type="entry name" value="Cytochrome P450"/>
    <property type="match status" value="1"/>
</dbReference>
<dbReference type="InterPro" id="IPR001128">
    <property type="entry name" value="Cyt_P450"/>
</dbReference>
<comment type="similarity">
    <text evidence="1 8">Belongs to the cytochrome P450 family.</text>
</comment>
<evidence type="ECO:0000256" key="6">
    <source>
        <dbReference type="ARBA" id="ARBA00023033"/>
    </source>
</evidence>
<feature type="chain" id="PRO_5028925328" evidence="9">
    <location>
        <begin position="25"/>
        <end position="492"/>
    </location>
</feature>
<feature type="binding site" description="axial binding residue" evidence="7">
    <location>
        <position position="435"/>
    </location>
    <ligand>
        <name>heme</name>
        <dbReference type="ChEBI" id="CHEBI:30413"/>
    </ligand>
    <ligandPart>
        <name>Fe</name>
        <dbReference type="ChEBI" id="CHEBI:18248"/>
    </ligandPart>
</feature>
<keyword evidence="2 7" id="KW-0349">Heme</keyword>
<dbReference type="InterPro" id="IPR017972">
    <property type="entry name" value="Cyt_P450_CS"/>
</dbReference>
<dbReference type="AlphaFoldDB" id="A0A7G9U7R5"/>